<dbReference type="EMBL" id="RYUQ01000002">
    <property type="protein sequence ID" value="RYQ26473.1"/>
    <property type="molecule type" value="Genomic_DNA"/>
</dbReference>
<name>A0A4Q5AG16_9BIFI</name>
<proteinExistence type="predicted"/>
<comment type="caution">
    <text evidence="1">The sequence shown here is derived from an EMBL/GenBank/DDBJ whole genome shotgun (WGS) entry which is preliminary data.</text>
</comment>
<accession>A0A4Q5AG16</accession>
<sequence>MSDKTPTKAEFDAWTPETEHDALAAIGEAFHVRHIIKGETFWALAPNGKVYKLPLGLSIKDFEALSAEGNSDVQSISAVKDLIRSFAGPEQAESLEAQPVQVVMNILNQYGTVIRDSQGADLGK</sequence>
<protein>
    <recommendedName>
        <fullName evidence="3">ATP-dependent serine Clp protease</fullName>
    </recommendedName>
</protein>
<evidence type="ECO:0000313" key="1">
    <source>
        <dbReference type="EMBL" id="RYQ26473.1"/>
    </source>
</evidence>
<evidence type="ECO:0000313" key="2">
    <source>
        <dbReference type="Proteomes" id="UP000292535"/>
    </source>
</evidence>
<reference evidence="1 2" key="1">
    <citation type="submission" date="2018-12" db="EMBL/GenBank/DDBJ databases">
        <title>Unveiling genomic diversity among members of the Bifidobacterium pseudolongum species, a widely distributed gut commensal of the animal kingdom.</title>
        <authorList>
            <person name="Lugli G.A."/>
            <person name="Duranti S."/>
            <person name="Albert K."/>
            <person name="Mancabelli L."/>
            <person name="Napoli S."/>
            <person name="Viappiani A."/>
            <person name="Anzalone R."/>
            <person name="Longhi G."/>
            <person name="Milani C."/>
            <person name="Turroni F."/>
            <person name="Alessandri G."/>
            <person name="Sela D.A."/>
            <person name="Van Sinderen D."/>
            <person name="Ventura M."/>
        </authorList>
    </citation>
    <scope>NUCLEOTIDE SEQUENCE [LARGE SCALE GENOMIC DNA]</scope>
    <source>
        <strain evidence="1 2">2032B</strain>
    </source>
</reference>
<organism evidence="1 2">
    <name type="scientific">Bifidobacterium pseudolongum subsp. globosum</name>
    <dbReference type="NCBI Taxonomy" id="1690"/>
    <lineage>
        <taxon>Bacteria</taxon>
        <taxon>Bacillati</taxon>
        <taxon>Actinomycetota</taxon>
        <taxon>Actinomycetes</taxon>
        <taxon>Bifidobacteriales</taxon>
        <taxon>Bifidobacteriaceae</taxon>
        <taxon>Bifidobacterium</taxon>
    </lineage>
</organism>
<dbReference type="RefSeq" id="WP_129853677.1">
    <property type="nucleotide sequence ID" value="NZ_RYUQ01000002.1"/>
</dbReference>
<dbReference type="Proteomes" id="UP000292535">
    <property type="component" value="Unassembled WGS sequence"/>
</dbReference>
<gene>
    <name evidence="1" type="ORF">PG2032B_1069</name>
</gene>
<dbReference type="AlphaFoldDB" id="A0A4Q5AG16"/>
<evidence type="ECO:0008006" key="3">
    <source>
        <dbReference type="Google" id="ProtNLM"/>
    </source>
</evidence>